<comment type="caution">
    <text evidence="3">The sequence shown here is derived from an EMBL/GenBank/DDBJ whole genome shotgun (WGS) entry which is preliminary data.</text>
</comment>
<evidence type="ECO:0000256" key="1">
    <source>
        <dbReference type="ARBA" id="ARBA00006484"/>
    </source>
</evidence>
<accession>A0ABR2UH57</accession>
<keyword evidence="2" id="KW-0560">Oxidoreductase</keyword>
<proteinExistence type="inferred from homology"/>
<dbReference type="Pfam" id="PF00106">
    <property type="entry name" value="adh_short"/>
    <property type="match status" value="1"/>
</dbReference>
<name>A0ABR2UH57_9PEZI</name>
<dbReference type="PANTHER" id="PTHR24320">
    <property type="entry name" value="RETINOL DEHYDROGENASE"/>
    <property type="match status" value="1"/>
</dbReference>
<protein>
    <recommendedName>
        <fullName evidence="5">NAD(P)-binding protein</fullName>
    </recommendedName>
</protein>
<evidence type="ECO:0008006" key="5">
    <source>
        <dbReference type="Google" id="ProtNLM"/>
    </source>
</evidence>
<evidence type="ECO:0000313" key="3">
    <source>
        <dbReference type="EMBL" id="KAK9413877.1"/>
    </source>
</evidence>
<sequence>MAKYNAYTEGLSLVHDFADKVKGRTFLLTGPSKGGTGAETVISLAHGAPAITILLGRSLDKIQPTIDSIKEINDTIKVKFVKVDLASLSSTRTAAETILADDEIVHIDVVVDDNAAVMACPYQKTEDGFELQLAANYLGHFVLTNTIIPKILAAGSYGEFAAYGSSKSAMILYAVALNQRLASRGVHAYGLHPGSISTNLQDHLKALGPAAMDIMDDGSWRVMGMSIAKFRATCPTKTLQQGCATTLRAALDPRLVEEDGVYLEDSNLVTDIRLIKEWASDSELADKCWKLGEEVVGQKFEF</sequence>
<dbReference type="InterPro" id="IPR002347">
    <property type="entry name" value="SDR_fam"/>
</dbReference>
<evidence type="ECO:0000256" key="2">
    <source>
        <dbReference type="ARBA" id="ARBA00023002"/>
    </source>
</evidence>
<gene>
    <name evidence="3" type="ORF">SUNI508_11573</name>
</gene>
<dbReference type="InterPro" id="IPR036291">
    <property type="entry name" value="NAD(P)-bd_dom_sf"/>
</dbReference>
<reference evidence="3 4" key="1">
    <citation type="journal article" date="2024" name="J. Plant Pathol.">
        <title>Sequence and assembly of the genome of Seiridium unicorne, isolate CBS 538.82, causal agent of cypress canker disease.</title>
        <authorList>
            <person name="Scali E."/>
            <person name="Rocca G.D."/>
            <person name="Danti R."/>
            <person name="Garbelotto M."/>
            <person name="Barberini S."/>
            <person name="Baroncelli R."/>
            <person name="Emiliani G."/>
        </authorList>
    </citation>
    <scope>NUCLEOTIDE SEQUENCE [LARGE SCALE GENOMIC DNA]</scope>
    <source>
        <strain evidence="3 4">BM-138-508</strain>
    </source>
</reference>
<comment type="similarity">
    <text evidence="1">Belongs to the short-chain dehydrogenases/reductases (SDR) family.</text>
</comment>
<dbReference type="Gene3D" id="3.40.50.720">
    <property type="entry name" value="NAD(P)-binding Rossmann-like Domain"/>
    <property type="match status" value="1"/>
</dbReference>
<dbReference type="PANTHER" id="PTHR24320:SF283">
    <property type="entry name" value="RETINOL DEHYDROGENASE 11"/>
    <property type="match status" value="1"/>
</dbReference>
<dbReference type="EMBL" id="JARVKF010000433">
    <property type="protein sequence ID" value="KAK9413877.1"/>
    <property type="molecule type" value="Genomic_DNA"/>
</dbReference>
<keyword evidence="4" id="KW-1185">Reference proteome</keyword>
<dbReference type="SUPFAM" id="SSF51735">
    <property type="entry name" value="NAD(P)-binding Rossmann-fold domains"/>
    <property type="match status" value="1"/>
</dbReference>
<evidence type="ECO:0000313" key="4">
    <source>
        <dbReference type="Proteomes" id="UP001408356"/>
    </source>
</evidence>
<organism evidence="3 4">
    <name type="scientific">Seiridium unicorne</name>
    <dbReference type="NCBI Taxonomy" id="138068"/>
    <lineage>
        <taxon>Eukaryota</taxon>
        <taxon>Fungi</taxon>
        <taxon>Dikarya</taxon>
        <taxon>Ascomycota</taxon>
        <taxon>Pezizomycotina</taxon>
        <taxon>Sordariomycetes</taxon>
        <taxon>Xylariomycetidae</taxon>
        <taxon>Amphisphaeriales</taxon>
        <taxon>Sporocadaceae</taxon>
        <taxon>Seiridium</taxon>
    </lineage>
</organism>
<dbReference type="Proteomes" id="UP001408356">
    <property type="component" value="Unassembled WGS sequence"/>
</dbReference>